<gene>
    <name evidence="4" type="ORF">K9B37_08115</name>
</gene>
<dbReference type="Pfam" id="PF13489">
    <property type="entry name" value="Methyltransf_23"/>
    <property type="match status" value="1"/>
</dbReference>
<evidence type="ECO:0000256" key="3">
    <source>
        <dbReference type="ARBA" id="ARBA00022691"/>
    </source>
</evidence>
<keyword evidence="3" id="KW-0949">S-adenosyl-L-methionine</keyword>
<reference evidence="4 5" key="1">
    <citation type="submission" date="2021-09" db="EMBL/GenBank/DDBJ databases">
        <title>The complete genome sequence of a new microorganism.</title>
        <authorList>
            <person name="Zi Z."/>
        </authorList>
    </citation>
    <scope>NUCLEOTIDE SEQUENCE [LARGE SCALE GENOMIC DNA]</scope>
    <source>
        <strain evidence="4 5">WGZ8</strain>
    </source>
</reference>
<dbReference type="PANTHER" id="PTHR43464:SF19">
    <property type="entry name" value="UBIQUINONE BIOSYNTHESIS O-METHYLTRANSFERASE, MITOCHONDRIAL"/>
    <property type="match status" value="1"/>
</dbReference>
<dbReference type="GO" id="GO:0032259">
    <property type="term" value="P:methylation"/>
    <property type="evidence" value="ECO:0007669"/>
    <property type="project" value="UniProtKB-KW"/>
</dbReference>
<evidence type="ECO:0000256" key="2">
    <source>
        <dbReference type="ARBA" id="ARBA00022679"/>
    </source>
</evidence>
<dbReference type="InterPro" id="IPR029063">
    <property type="entry name" value="SAM-dependent_MTases_sf"/>
</dbReference>
<dbReference type="Gene3D" id="3.40.50.150">
    <property type="entry name" value="Vaccinia Virus protein VP39"/>
    <property type="match status" value="1"/>
</dbReference>
<protein>
    <submittedName>
        <fullName evidence="4">Class I SAM-dependent methyltransferase</fullName>
    </submittedName>
</protein>
<evidence type="ECO:0000313" key="4">
    <source>
        <dbReference type="EMBL" id="MBZ6076252.1"/>
    </source>
</evidence>
<evidence type="ECO:0000313" key="5">
    <source>
        <dbReference type="Proteomes" id="UP000704176"/>
    </source>
</evidence>
<dbReference type="PANTHER" id="PTHR43464">
    <property type="entry name" value="METHYLTRANSFERASE"/>
    <property type="match status" value="1"/>
</dbReference>
<comment type="caution">
    <text evidence="4">The sequence shown here is derived from an EMBL/GenBank/DDBJ whole genome shotgun (WGS) entry which is preliminary data.</text>
</comment>
<dbReference type="EMBL" id="JAIRBM010000005">
    <property type="protein sequence ID" value="MBZ6076252.1"/>
    <property type="molecule type" value="Genomic_DNA"/>
</dbReference>
<keyword evidence="5" id="KW-1185">Reference proteome</keyword>
<proteinExistence type="predicted"/>
<accession>A0ABS7VMK9</accession>
<organism evidence="4 5">
    <name type="scientific">Microvirga puerhi</name>
    <dbReference type="NCBI Taxonomy" id="2876078"/>
    <lineage>
        <taxon>Bacteria</taxon>
        <taxon>Pseudomonadati</taxon>
        <taxon>Pseudomonadota</taxon>
        <taxon>Alphaproteobacteria</taxon>
        <taxon>Hyphomicrobiales</taxon>
        <taxon>Methylobacteriaceae</taxon>
        <taxon>Microvirga</taxon>
    </lineage>
</organism>
<dbReference type="Proteomes" id="UP000704176">
    <property type="component" value="Unassembled WGS sequence"/>
</dbReference>
<dbReference type="SUPFAM" id="SSF53335">
    <property type="entry name" value="S-adenosyl-L-methionine-dependent methyltransferases"/>
    <property type="match status" value="1"/>
</dbReference>
<dbReference type="CDD" id="cd02440">
    <property type="entry name" value="AdoMet_MTases"/>
    <property type="match status" value="1"/>
</dbReference>
<evidence type="ECO:0000256" key="1">
    <source>
        <dbReference type="ARBA" id="ARBA00022603"/>
    </source>
</evidence>
<keyword evidence="1 4" id="KW-0489">Methyltransferase</keyword>
<dbReference type="RefSeq" id="WP_224312583.1">
    <property type="nucleotide sequence ID" value="NZ_JAIRBM010000005.1"/>
</dbReference>
<keyword evidence="2" id="KW-0808">Transferase</keyword>
<dbReference type="GO" id="GO:0008168">
    <property type="term" value="F:methyltransferase activity"/>
    <property type="evidence" value="ECO:0007669"/>
    <property type="project" value="UniProtKB-KW"/>
</dbReference>
<name>A0ABS7VMK9_9HYPH</name>
<sequence>MQFDFGKNWLSYSSTVLSTKKVVQAREDFRHLLAGIELREKSFLDIGFGQGLSLLLATEAGAKVVGCDINPRCAEALAVTSKFFEGDPKSRISVVIGSILDDHTREALRQHPVAQPDGGYDIVHSWGVLHHTGRMDLAIKNAASLVRPGGHIVIAIYNRHWSSRPWLFIKWLYCSAPSWMQKFLIAALYPVIWLAKLIVTGRAPTRQTRGMDFYYNVVDWVGGYPYEYGSRDEMKRMVGTLGFECIAEIPAEVPTGCNEFVFRRTAVN</sequence>